<dbReference type="EMBL" id="BDQV01000307">
    <property type="protein sequence ID" value="GAY62466.1"/>
    <property type="molecule type" value="Genomic_DNA"/>
</dbReference>
<dbReference type="Proteomes" id="UP000236630">
    <property type="component" value="Unassembled WGS sequence"/>
</dbReference>
<dbReference type="STRING" id="55188.A0A2H5QCV2"/>
<gene>
    <name evidence="2" type="ORF">CUMW_218030</name>
</gene>
<comment type="caution">
    <text evidence="2">The sequence shown here is derived from an EMBL/GenBank/DDBJ whole genome shotgun (WGS) entry which is preliminary data.</text>
</comment>
<dbReference type="GO" id="GO:0008270">
    <property type="term" value="F:zinc ion binding"/>
    <property type="evidence" value="ECO:0007669"/>
    <property type="project" value="InterPro"/>
</dbReference>
<dbReference type="InterPro" id="IPR006564">
    <property type="entry name" value="Znf_PMZ"/>
</dbReference>
<dbReference type="SMART" id="SM00575">
    <property type="entry name" value="ZnF_PMZ"/>
    <property type="match status" value="1"/>
</dbReference>
<feature type="domain" description="Zinc finger PMZ-type" evidence="1">
    <location>
        <begin position="365"/>
        <end position="392"/>
    </location>
</feature>
<protein>
    <recommendedName>
        <fullName evidence="1">Zinc finger PMZ-type domain-containing protein</fullName>
    </recommendedName>
</protein>
<evidence type="ECO:0000259" key="1">
    <source>
        <dbReference type="SMART" id="SM00575"/>
    </source>
</evidence>
<evidence type="ECO:0000313" key="3">
    <source>
        <dbReference type="Proteomes" id="UP000236630"/>
    </source>
</evidence>
<keyword evidence="3" id="KW-1185">Reference proteome</keyword>
<reference evidence="2 3" key="1">
    <citation type="journal article" date="2017" name="Front. Genet.">
        <title>Draft sequencing of the heterozygous diploid genome of Satsuma (Citrus unshiu Marc.) using a hybrid assembly approach.</title>
        <authorList>
            <person name="Shimizu T."/>
            <person name="Tanizawa Y."/>
            <person name="Mochizuki T."/>
            <person name="Nagasaki H."/>
            <person name="Yoshioka T."/>
            <person name="Toyoda A."/>
            <person name="Fujiyama A."/>
            <person name="Kaminuma E."/>
            <person name="Nakamura Y."/>
        </authorList>
    </citation>
    <scope>NUCLEOTIDE SEQUENCE [LARGE SCALE GENOMIC DNA]</scope>
    <source>
        <strain evidence="3">cv. Miyagawa wase</strain>
    </source>
</reference>
<dbReference type="PANTHER" id="PTHR31973:SF195">
    <property type="entry name" value="MUDR FAMILY TRANSPOSASE"/>
    <property type="match status" value="1"/>
</dbReference>
<proteinExistence type="predicted"/>
<accession>A0A2H5QCV2</accession>
<sequence length="520" mass="59777">MFLHRWKQEPTISTIAPTHEIEATFDCKCPEWKVLCAANRAKQLLGIDHEDGYAMVNQFKQEMETIDRNNIVLVDTEILPSDGGERFKRMFVCYERASYAFKVHCRRLLAVDGWKMNNPYNNVMLVAAALDGNNGILPVAFCEVEIEDLDSWVYFLKNINNALRLESGTGLCILADGDNDVEYAVEEYLAHATYRQCCHRIFTEMVNKFPKAVVHHLFWAACRSTSALAFFKYMELICVQSKECHDWLEKSNWKRWALFCVPEWVKCTCITLTITEKLRNYCQPYLEMNIARKFEAIARLTSELFEQRRMVVWNWNREKVPPKVQDVINDRCIDGKRLSVVQDHGTLLKVTDSLSSSYDLNMEAMTCTCGLWQISGIPYPHACIGIHYINGNVEDYVDELLSVQNFLSTYAPGMMQLPKENAWKWHSGHNLHPPMTVALQPLTLQPPNDITSNKDLQHTFHHYYSTTDNLQETTFTNSSQEDGMCIMISTSSDDSIISHPILLTHSVSLGKTVILPIPQY</sequence>
<organism evidence="2 3">
    <name type="scientific">Citrus unshiu</name>
    <name type="common">Satsuma mandarin</name>
    <name type="synonym">Citrus nobilis var. unshiu</name>
    <dbReference type="NCBI Taxonomy" id="55188"/>
    <lineage>
        <taxon>Eukaryota</taxon>
        <taxon>Viridiplantae</taxon>
        <taxon>Streptophyta</taxon>
        <taxon>Embryophyta</taxon>
        <taxon>Tracheophyta</taxon>
        <taxon>Spermatophyta</taxon>
        <taxon>Magnoliopsida</taxon>
        <taxon>eudicotyledons</taxon>
        <taxon>Gunneridae</taxon>
        <taxon>Pentapetalae</taxon>
        <taxon>rosids</taxon>
        <taxon>malvids</taxon>
        <taxon>Sapindales</taxon>
        <taxon>Rutaceae</taxon>
        <taxon>Aurantioideae</taxon>
        <taxon>Citrus</taxon>
    </lineage>
</organism>
<dbReference type="AlphaFoldDB" id="A0A2H5QCV2"/>
<name>A0A2H5QCV2_CITUN</name>
<dbReference type="PANTHER" id="PTHR31973">
    <property type="entry name" value="POLYPROTEIN, PUTATIVE-RELATED"/>
    <property type="match status" value="1"/>
</dbReference>
<evidence type="ECO:0000313" key="2">
    <source>
        <dbReference type="EMBL" id="GAY62466.1"/>
    </source>
</evidence>